<evidence type="ECO:0000256" key="1">
    <source>
        <dbReference type="SAM" id="MobiDB-lite"/>
    </source>
</evidence>
<dbReference type="HOGENOM" id="CLU_2412063_0_0_9"/>
<proteinExistence type="predicted"/>
<evidence type="ECO:0000313" key="2">
    <source>
        <dbReference type="EMBL" id="AEW05658.1"/>
    </source>
</evidence>
<sequence length="92" mass="10614">MQGGSSEGDDRISPVGPIVEGTDALDRAILAYLKALGPDYAKLLSIRLARHYHRRLKAVKHRNHTYYQLTRDGEHFLRRHPTHPPPIERPRR</sequence>
<name>G8TTJ2_SULAD</name>
<dbReference type="AlphaFoldDB" id="G8TTJ2"/>
<reference evidence="2 3" key="2">
    <citation type="journal article" date="2012" name="Stand. Genomic Sci.">
        <title>Complete genome sequence of the moderately thermophilic mineral-sulfide-oxidizing firmicute Sulfobacillus acidophilus type strain (NAL(T)).</title>
        <authorList>
            <person name="Anderson I."/>
            <person name="Chertkov O."/>
            <person name="Chen A."/>
            <person name="Saunders E."/>
            <person name="Lapidus A."/>
            <person name="Nolan M."/>
            <person name="Lucas S."/>
            <person name="Hammon N."/>
            <person name="Deshpande S."/>
            <person name="Cheng J.F."/>
            <person name="Han C."/>
            <person name="Tapia R."/>
            <person name="Goodwin L.A."/>
            <person name="Pitluck S."/>
            <person name="Liolios K."/>
            <person name="Pagani I."/>
            <person name="Ivanova N."/>
            <person name="Mikhailova N."/>
            <person name="Pati A."/>
            <person name="Palaniappan K."/>
            <person name="Land M."/>
            <person name="Pan C."/>
            <person name="Rohde M."/>
            <person name="Pukall R."/>
            <person name="Goker M."/>
            <person name="Detter J.C."/>
            <person name="Woyke T."/>
            <person name="Bristow J."/>
            <person name="Eisen J.A."/>
            <person name="Markowitz V."/>
            <person name="Hugenholtz P."/>
            <person name="Kyrpides N.C."/>
            <person name="Klenk H.P."/>
            <person name="Mavromatis K."/>
        </authorList>
    </citation>
    <scope>NUCLEOTIDE SEQUENCE [LARGE SCALE GENOMIC DNA]</scope>
    <source>
        <strain evidence="3">ATCC 700253 / DSM 10332 / NAL</strain>
    </source>
</reference>
<gene>
    <name evidence="2" type="ordered locus">Sulac_2179</name>
</gene>
<dbReference type="Proteomes" id="UP000005439">
    <property type="component" value="Chromosome"/>
</dbReference>
<protein>
    <recommendedName>
        <fullName evidence="4">DUF2250 domain-containing protein</fullName>
    </recommendedName>
</protein>
<keyword evidence="3" id="KW-1185">Reference proteome</keyword>
<evidence type="ECO:0008006" key="4">
    <source>
        <dbReference type="Google" id="ProtNLM"/>
    </source>
</evidence>
<feature type="region of interest" description="Disordered" evidence="1">
    <location>
        <begin position="71"/>
        <end position="92"/>
    </location>
</feature>
<dbReference type="STRING" id="679936.Sulac_2179"/>
<organism evidence="2 3">
    <name type="scientific">Sulfobacillus acidophilus (strain ATCC 700253 / DSM 10332 / NAL)</name>
    <dbReference type="NCBI Taxonomy" id="679936"/>
    <lineage>
        <taxon>Bacteria</taxon>
        <taxon>Bacillati</taxon>
        <taxon>Bacillota</taxon>
        <taxon>Clostridia</taxon>
        <taxon>Eubacteriales</taxon>
        <taxon>Clostridiales Family XVII. Incertae Sedis</taxon>
        <taxon>Sulfobacillus</taxon>
    </lineage>
</organism>
<reference evidence="3" key="1">
    <citation type="submission" date="2011-12" db="EMBL/GenBank/DDBJ databases">
        <title>The complete genome of chromosome of Sulfobacillus acidophilus DSM 10332.</title>
        <authorList>
            <person name="Lucas S."/>
            <person name="Han J."/>
            <person name="Lapidus A."/>
            <person name="Bruce D."/>
            <person name="Goodwin L."/>
            <person name="Pitluck S."/>
            <person name="Peters L."/>
            <person name="Kyrpides N."/>
            <person name="Mavromatis K."/>
            <person name="Ivanova N."/>
            <person name="Mikhailova N."/>
            <person name="Chertkov O."/>
            <person name="Saunders E."/>
            <person name="Detter J.C."/>
            <person name="Tapia R."/>
            <person name="Han C."/>
            <person name="Land M."/>
            <person name="Hauser L."/>
            <person name="Markowitz V."/>
            <person name="Cheng J.-F."/>
            <person name="Hugenholtz P."/>
            <person name="Woyke T."/>
            <person name="Wu D."/>
            <person name="Pukall R."/>
            <person name="Gehrich-Schroeter G."/>
            <person name="Schneider S."/>
            <person name="Klenk H.-P."/>
            <person name="Eisen J.A."/>
        </authorList>
    </citation>
    <scope>NUCLEOTIDE SEQUENCE [LARGE SCALE GENOMIC DNA]</scope>
    <source>
        <strain evidence="3">ATCC 700253 / DSM 10332 / NAL</strain>
    </source>
</reference>
<dbReference type="PATRIC" id="fig|679936.5.peg.2250"/>
<dbReference type="KEGG" id="sap:Sulac_2179"/>
<evidence type="ECO:0000313" key="3">
    <source>
        <dbReference type="Proteomes" id="UP000005439"/>
    </source>
</evidence>
<accession>G8TTJ2</accession>
<dbReference type="EMBL" id="CP003179">
    <property type="protein sequence ID" value="AEW05658.1"/>
    <property type="molecule type" value="Genomic_DNA"/>
</dbReference>